<comment type="caution">
    <text evidence="2">The sequence shown here is derived from an EMBL/GenBank/DDBJ whole genome shotgun (WGS) entry which is preliminary data.</text>
</comment>
<dbReference type="Pfam" id="PF01391">
    <property type="entry name" value="Collagen"/>
    <property type="match status" value="1"/>
</dbReference>
<dbReference type="InterPro" id="IPR008160">
    <property type="entry name" value="Collagen"/>
</dbReference>
<evidence type="ECO:0000313" key="2">
    <source>
        <dbReference type="EMBL" id="MEQ2308387.1"/>
    </source>
</evidence>
<feature type="region of interest" description="Disordered" evidence="1">
    <location>
        <begin position="1"/>
        <end position="30"/>
    </location>
</feature>
<protein>
    <submittedName>
        <fullName evidence="2">Uncharacterized protein</fullName>
    </submittedName>
</protein>
<gene>
    <name evidence="2" type="ORF">AMECASPLE_027768</name>
</gene>
<name>A0ABV0ZRH3_9TELE</name>
<proteinExistence type="predicted"/>
<dbReference type="PANTHER" id="PTHR24023">
    <property type="entry name" value="COLLAGEN ALPHA"/>
    <property type="match status" value="1"/>
</dbReference>
<accession>A0ABV0ZRH3</accession>
<sequence length="202" mass="22071">MTTTNQHPRLRPLDTPPVDPMTSRPHGAMTPLKDESFQRIQRQVAVSGREEMLTVLLLGWITLHSGLPPAASSLTSRFPTSRGTKWLTQKCKVFIPPPLPPPMFPPIKRKAEMMVDMTEHITGPRGEKGCRGLRGAKGKPGVMGPQGEPGPQGPLGKPGQKGEKGERGWRGLYGDIGTPGMIKVQQTLDSSYIFPIYTITSI</sequence>
<reference evidence="2 3" key="1">
    <citation type="submission" date="2021-06" db="EMBL/GenBank/DDBJ databases">
        <authorList>
            <person name="Palmer J.M."/>
        </authorList>
    </citation>
    <scope>NUCLEOTIDE SEQUENCE [LARGE SCALE GENOMIC DNA]</scope>
    <source>
        <strain evidence="2 3">AS_MEX2019</strain>
        <tissue evidence="2">Muscle</tissue>
    </source>
</reference>
<organism evidence="2 3">
    <name type="scientific">Ameca splendens</name>
    <dbReference type="NCBI Taxonomy" id="208324"/>
    <lineage>
        <taxon>Eukaryota</taxon>
        <taxon>Metazoa</taxon>
        <taxon>Chordata</taxon>
        <taxon>Craniata</taxon>
        <taxon>Vertebrata</taxon>
        <taxon>Euteleostomi</taxon>
        <taxon>Actinopterygii</taxon>
        <taxon>Neopterygii</taxon>
        <taxon>Teleostei</taxon>
        <taxon>Neoteleostei</taxon>
        <taxon>Acanthomorphata</taxon>
        <taxon>Ovalentaria</taxon>
        <taxon>Atherinomorphae</taxon>
        <taxon>Cyprinodontiformes</taxon>
        <taxon>Goodeidae</taxon>
        <taxon>Ameca</taxon>
    </lineage>
</organism>
<dbReference type="EMBL" id="JAHRIP010068807">
    <property type="protein sequence ID" value="MEQ2308387.1"/>
    <property type="molecule type" value="Genomic_DNA"/>
</dbReference>
<keyword evidence="3" id="KW-1185">Reference proteome</keyword>
<dbReference type="Proteomes" id="UP001469553">
    <property type="component" value="Unassembled WGS sequence"/>
</dbReference>
<evidence type="ECO:0000313" key="3">
    <source>
        <dbReference type="Proteomes" id="UP001469553"/>
    </source>
</evidence>
<dbReference type="InterPro" id="IPR050149">
    <property type="entry name" value="Collagen_superfamily"/>
</dbReference>
<feature type="region of interest" description="Disordered" evidence="1">
    <location>
        <begin position="137"/>
        <end position="166"/>
    </location>
</feature>
<dbReference type="PANTHER" id="PTHR24023:SF1112">
    <property type="entry name" value="COL_CUTICLE_N DOMAIN-CONTAINING PROTEIN-RELATED"/>
    <property type="match status" value="1"/>
</dbReference>
<evidence type="ECO:0000256" key="1">
    <source>
        <dbReference type="SAM" id="MobiDB-lite"/>
    </source>
</evidence>